<proteinExistence type="inferred from homology"/>
<reference evidence="5" key="1">
    <citation type="submission" date="2016-10" db="EMBL/GenBank/DDBJ databases">
        <authorList>
            <person name="Varghese N."/>
            <person name="Submissions S."/>
        </authorList>
    </citation>
    <scope>NUCLEOTIDE SEQUENCE [LARGE SCALE GENOMIC DNA]</scope>
    <source>
        <strain evidence="5">DSM 45419</strain>
    </source>
</reference>
<sequence length="270" mass="28718">MLVSVSTMSPDTNAGERTVPSHAGEIAVVTGASTGIGEAATRRLCADGWTVYAVARRAERLDALARETGAIAAPCDITSEAEVTALRDRVLGEQGRIDALLNISGGARGTDWVADAKDEDWEWMYRVNVLGTMRITRAFLPALRANGQGTVLNLTSLASQRGYEGGGGYNAAKFAQHGLTEALRLEEAEHNVRVVEVAPGLVHTPEFSLMRLGGDAEAAARVYAGVREPLTAEDVAEVCAFAVNLPHHVNLDLVTVKPVAQAAIHKLLRE</sequence>
<accession>A0A1G9MRL7</accession>
<evidence type="ECO:0000256" key="2">
    <source>
        <dbReference type="ARBA" id="ARBA00023002"/>
    </source>
</evidence>
<keyword evidence="2" id="KW-0560">Oxidoreductase</keyword>
<dbReference type="Gene3D" id="3.40.50.720">
    <property type="entry name" value="NAD(P)-binding Rossmann-like Domain"/>
    <property type="match status" value="1"/>
</dbReference>
<dbReference type="PRINTS" id="PR00081">
    <property type="entry name" value="GDHRDH"/>
</dbReference>
<evidence type="ECO:0000313" key="4">
    <source>
        <dbReference type="EMBL" id="SDL76285.1"/>
    </source>
</evidence>
<evidence type="ECO:0000256" key="1">
    <source>
        <dbReference type="ARBA" id="ARBA00006484"/>
    </source>
</evidence>
<dbReference type="EMBL" id="FNHE01000002">
    <property type="protein sequence ID" value="SDL76285.1"/>
    <property type="molecule type" value="Genomic_DNA"/>
</dbReference>
<keyword evidence="5" id="KW-1185">Reference proteome</keyword>
<dbReference type="Pfam" id="PF00106">
    <property type="entry name" value="adh_short"/>
    <property type="match status" value="1"/>
</dbReference>
<dbReference type="PANTHER" id="PTHR42901">
    <property type="entry name" value="ALCOHOL DEHYDROGENASE"/>
    <property type="match status" value="1"/>
</dbReference>
<dbReference type="SUPFAM" id="SSF51735">
    <property type="entry name" value="NAD(P)-binding Rossmann-fold domains"/>
    <property type="match status" value="1"/>
</dbReference>
<dbReference type="InterPro" id="IPR002347">
    <property type="entry name" value="SDR_fam"/>
</dbReference>
<dbReference type="PRINTS" id="PR00080">
    <property type="entry name" value="SDRFAMILY"/>
</dbReference>
<organism evidence="4 5">
    <name type="scientific">Geodermatophilus siccatus</name>
    <dbReference type="NCBI Taxonomy" id="1137991"/>
    <lineage>
        <taxon>Bacteria</taxon>
        <taxon>Bacillati</taxon>
        <taxon>Actinomycetota</taxon>
        <taxon>Actinomycetes</taxon>
        <taxon>Geodermatophilales</taxon>
        <taxon>Geodermatophilaceae</taxon>
        <taxon>Geodermatophilus</taxon>
    </lineage>
</organism>
<gene>
    <name evidence="4" type="ORF">SAMN05660642_00730</name>
</gene>
<dbReference type="InterPro" id="IPR036291">
    <property type="entry name" value="NAD(P)-bd_dom_sf"/>
</dbReference>
<dbReference type="FunFam" id="3.40.50.720:FF:000047">
    <property type="entry name" value="NADP-dependent L-serine/L-allo-threonine dehydrogenase"/>
    <property type="match status" value="1"/>
</dbReference>
<name>A0A1G9MRL7_9ACTN</name>
<comment type="similarity">
    <text evidence="1 3">Belongs to the short-chain dehydrogenases/reductases (SDR) family.</text>
</comment>
<evidence type="ECO:0000313" key="5">
    <source>
        <dbReference type="Proteomes" id="UP000198680"/>
    </source>
</evidence>
<evidence type="ECO:0000256" key="3">
    <source>
        <dbReference type="RuleBase" id="RU000363"/>
    </source>
</evidence>
<dbReference type="AlphaFoldDB" id="A0A1G9MRL7"/>
<protein>
    <submittedName>
        <fullName evidence="4">NADP-dependent 3-hydroxy acid dehydrogenase YdfG</fullName>
    </submittedName>
</protein>
<dbReference type="PANTHER" id="PTHR42901:SF1">
    <property type="entry name" value="ALCOHOL DEHYDROGENASE"/>
    <property type="match status" value="1"/>
</dbReference>
<dbReference type="Proteomes" id="UP000198680">
    <property type="component" value="Unassembled WGS sequence"/>
</dbReference>
<dbReference type="GO" id="GO:0016616">
    <property type="term" value="F:oxidoreductase activity, acting on the CH-OH group of donors, NAD or NADP as acceptor"/>
    <property type="evidence" value="ECO:0007669"/>
    <property type="project" value="UniProtKB-ARBA"/>
</dbReference>
<dbReference type="STRING" id="1137991.SAMN05660642_00730"/>